<keyword evidence="2" id="KW-1185">Reference proteome</keyword>
<organism evidence="1 2">
    <name type="scientific">Dendrobium chrysotoxum</name>
    <name type="common">Orchid</name>
    <dbReference type="NCBI Taxonomy" id="161865"/>
    <lineage>
        <taxon>Eukaryota</taxon>
        <taxon>Viridiplantae</taxon>
        <taxon>Streptophyta</taxon>
        <taxon>Embryophyta</taxon>
        <taxon>Tracheophyta</taxon>
        <taxon>Spermatophyta</taxon>
        <taxon>Magnoliopsida</taxon>
        <taxon>Liliopsida</taxon>
        <taxon>Asparagales</taxon>
        <taxon>Orchidaceae</taxon>
        <taxon>Epidendroideae</taxon>
        <taxon>Malaxideae</taxon>
        <taxon>Dendrobiinae</taxon>
        <taxon>Dendrobium</taxon>
    </lineage>
</organism>
<dbReference type="Proteomes" id="UP000775213">
    <property type="component" value="Unassembled WGS sequence"/>
</dbReference>
<gene>
    <name evidence="1" type="ORF">IEQ34_022714</name>
</gene>
<reference evidence="1 2" key="1">
    <citation type="journal article" date="2021" name="Hortic Res">
        <title>Chromosome-scale assembly of the Dendrobium chrysotoxum genome enhances the understanding of orchid evolution.</title>
        <authorList>
            <person name="Zhang Y."/>
            <person name="Zhang G.Q."/>
            <person name="Zhang D."/>
            <person name="Liu X.D."/>
            <person name="Xu X.Y."/>
            <person name="Sun W.H."/>
            <person name="Yu X."/>
            <person name="Zhu X."/>
            <person name="Wang Z.W."/>
            <person name="Zhao X."/>
            <person name="Zhong W.Y."/>
            <person name="Chen H."/>
            <person name="Yin W.L."/>
            <person name="Huang T."/>
            <person name="Niu S.C."/>
            <person name="Liu Z.J."/>
        </authorList>
    </citation>
    <scope>NUCLEOTIDE SEQUENCE [LARGE SCALE GENOMIC DNA]</scope>
    <source>
        <strain evidence="1">Lindl</strain>
    </source>
</reference>
<evidence type="ECO:0000313" key="2">
    <source>
        <dbReference type="Proteomes" id="UP000775213"/>
    </source>
</evidence>
<accession>A0AAV7FYJ1</accession>
<sequence length="73" mass="8309">MPGTLTTSNENAEQLQYALNINNNYFYPLPITIPAIIYPPTRNVYIRSPWLAILSSQASNQPRLASFTYKLFS</sequence>
<protein>
    <submittedName>
        <fullName evidence="1">Uncharacterized protein</fullName>
    </submittedName>
</protein>
<comment type="caution">
    <text evidence="1">The sequence shown here is derived from an EMBL/GenBank/DDBJ whole genome shotgun (WGS) entry which is preliminary data.</text>
</comment>
<proteinExistence type="predicted"/>
<name>A0AAV7FYJ1_DENCH</name>
<evidence type="ECO:0000313" key="1">
    <source>
        <dbReference type="EMBL" id="KAH0448914.1"/>
    </source>
</evidence>
<dbReference type="EMBL" id="JAGFBR010000019">
    <property type="protein sequence ID" value="KAH0448914.1"/>
    <property type="molecule type" value="Genomic_DNA"/>
</dbReference>
<dbReference type="AlphaFoldDB" id="A0AAV7FYJ1"/>